<comment type="similarity">
    <text evidence="1">Belongs to the peptidase C14B family.</text>
</comment>
<dbReference type="InterPro" id="IPR050452">
    <property type="entry name" value="Metacaspase"/>
</dbReference>
<feature type="domain" description="Peptidase C14 caspase" evidence="2">
    <location>
        <begin position="76"/>
        <end position="176"/>
    </location>
</feature>
<keyword evidence="5" id="KW-1185">Reference proteome</keyword>
<evidence type="ECO:0000313" key="5">
    <source>
        <dbReference type="Proteomes" id="UP000011087"/>
    </source>
</evidence>
<evidence type="ECO:0000313" key="3">
    <source>
        <dbReference type="EMBL" id="EKX31299.1"/>
    </source>
</evidence>
<dbReference type="Proteomes" id="UP000011087">
    <property type="component" value="Unassembled WGS sequence"/>
</dbReference>
<dbReference type="PANTHER" id="PTHR48104:SF30">
    <property type="entry name" value="METACASPASE-1"/>
    <property type="match status" value="1"/>
</dbReference>
<dbReference type="OrthoDB" id="3223806at2759"/>
<dbReference type="OMA" id="CADHQTS"/>
<dbReference type="eggNOG" id="KOG1546">
    <property type="taxonomic scope" value="Eukaryota"/>
</dbReference>
<organism evidence="3">
    <name type="scientific">Guillardia theta (strain CCMP2712)</name>
    <name type="common">Cryptophyte</name>
    <dbReference type="NCBI Taxonomy" id="905079"/>
    <lineage>
        <taxon>Eukaryota</taxon>
        <taxon>Cryptophyceae</taxon>
        <taxon>Pyrenomonadales</taxon>
        <taxon>Geminigeraceae</taxon>
        <taxon>Guillardia</taxon>
    </lineage>
</organism>
<dbReference type="Pfam" id="PF00656">
    <property type="entry name" value="Peptidase_C14"/>
    <property type="match status" value="2"/>
</dbReference>
<dbReference type="PANTHER" id="PTHR48104">
    <property type="entry name" value="METACASPASE-4"/>
    <property type="match status" value="1"/>
</dbReference>
<dbReference type="PaxDb" id="55529-EKX31299"/>
<dbReference type="InterPro" id="IPR011600">
    <property type="entry name" value="Pept_C14_caspase"/>
</dbReference>
<dbReference type="GO" id="GO:0006508">
    <property type="term" value="P:proteolysis"/>
    <property type="evidence" value="ECO:0007669"/>
    <property type="project" value="InterPro"/>
</dbReference>
<dbReference type="GO" id="GO:0004197">
    <property type="term" value="F:cysteine-type endopeptidase activity"/>
    <property type="evidence" value="ECO:0007669"/>
    <property type="project" value="InterPro"/>
</dbReference>
<evidence type="ECO:0000259" key="2">
    <source>
        <dbReference type="Pfam" id="PF00656"/>
    </source>
</evidence>
<dbReference type="Gene3D" id="3.40.50.12660">
    <property type="match status" value="2"/>
</dbReference>
<dbReference type="AlphaFoldDB" id="L1I610"/>
<dbReference type="EnsemblProtists" id="EKX31299">
    <property type="protein sequence ID" value="EKX31299"/>
    <property type="gene ID" value="GUITHDRAFT_156638"/>
</dbReference>
<sequence length="398" mass="42181">MDCFGCCPKELQAEAEKVATNEAQNAVSNATRAAPNMQNTMGAGGGNSALSQALNAVGGMQGLMGMVQSLASGQTPSLPSTSNATDFKQKAAQALPAEVHMFSGCRDEQTSADVYDTSSFGLPADSGPGGAGGACTNSIMLALSENPNPTWIDLLNRMRTILKEKGFTQVPQLSSSKEISLDGNFQLAAASSSTKALLIGINYVGQKGELRGCHNDVLQMKDYILKNGYDPASMRVLMDDGSNMNPTRANILDSIKWLVKDAKSGDCLFMHYSGHGGSMKDDNGDEADGMDETMVPVDYTSTGQIRDDIIFQELVAPLPQGVKLTVIMDCCHSGTILDLPFSFTANDQNTQNYTSGMTLPMNGNFNWKKIFDIGMSMLKKYGMGGAMGGAQSGMSANV</sequence>
<gene>
    <name evidence="3" type="ORF">GUITHDRAFT_156638</name>
</gene>
<dbReference type="KEGG" id="gtt:GUITHDRAFT_156638"/>
<reference evidence="5" key="2">
    <citation type="submission" date="2012-11" db="EMBL/GenBank/DDBJ databases">
        <authorList>
            <person name="Kuo A."/>
            <person name="Curtis B.A."/>
            <person name="Tanifuji G."/>
            <person name="Burki F."/>
            <person name="Gruber A."/>
            <person name="Irimia M."/>
            <person name="Maruyama S."/>
            <person name="Arias M.C."/>
            <person name="Ball S.G."/>
            <person name="Gile G.H."/>
            <person name="Hirakawa Y."/>
            <person name="Hopkins J.F."/>
            <person name="Rensing S.A."/>
            <person name="Schmutz J."/>
            <person name="Symeonidi A."/>
            <person name="Elias M."/>
            <person name="Eveleigh R.J."/>
            <person name="Herman E.K."/>
            <person name="Klute M.J."/>
            <person name="Nakayama T."/>
            <person name="Obornik M."/>
            <person name="Reyes-Prieto A."/>
            <person name="Armbrust E.V."/>
            <person name="Aves S.J."/>
            <person name="Beiko R.G."/>
            <person name="Coutinho P."/>
            <person name="Dacks J.B."/>
            <person name="Durnford D.G."/>
            <person name="Fast N.M."/>
            <person name="Green B.R."/>
            <person name="Grisdale C."/>
            <person name="Hempe F."/>
            <person name="Henrissat B."/>
            <person name="Hoppner M.P."/>
            <person name="Ishida K.-I."/>
            <person name="Kim E."/>
            <person name="Koreny L."/>
            <person name="Kroth P.G."/>
            <person name="Liu Y."/>
            <person name="Malik S.-B."/>
            <person name="Maier U.G."/>
            <person name="McRose D."/>
            <person name="Mock T."/>
            <person name="Neilson J.A."/>
            <person name="Onodera N.T."/>
            <person name="Poole A.M."/>
            <person name="Pritham E.J."/>
            <person name="Richards T.A."/>
            <person name="Rocap G."/>
            <person name="Roy S.W."/>
            <person name="Sarai C."/>
            <person name="Schaack S."/>
            <person name="Shirato S."/>
            <person name="Slamovits C.H."/>
            <person name="Spencer D.F."/>
            <person name="Suzuki S."/>
            <person name="Worden A.Z."/>
            <person name="Zauner S."/>
            <person name="Barry K."/>
            <person name="Bell C."/>
            <person name="Bharti A.K."/>
            <person name="Crow J.A."/>
            <person name="Grimwood J."/>
            <person name="Kramer R."/>
            <person name="Lindquist E."/>
            <person name="Lucas S."/>
            <person name="Salamov A."/>
            <person name="McFadden G.I."/>
            <person name="Lane C.E."/>
            <person name="Keeling P.J."/>
            <person name="Gray M.W."/>
            <person name="Grigoriev I.V."/>
            <person name="Archibald J.M."/>
        </authorList>
    </citation>
    <scope>NUCLEOTIDE SEQUENCE</scope>
    <source>
        <strain evidence="5">CCMP2712</strain>
    </source>
</reference>
<evidence type="ECO:0000256" key="1">
    <source>
        <dbReference type="ARBA" id="ARBA00009005"/>
    </source>
</evidence>
<proteinExistence type="inferred from homology"/>
<name>L1I610_GUITC</name>
<dbReference type="EMBL" id="JH993308">
    <property type="protein sequence ID" value="EKX31299.1"/>
    <property type="molecule type" value="Genomic_DNA"/>
</dbReference>
<accession>L1I610</accession>
<evidence type="ECO:0000313" key="4">
    <source>
        <dbReference type="EnsemblProtists" id="EKX31299"/>
    </source>
</evidence>
<dbReference type="InterPro" id="IPR029030">
    <property type="entry name" value="Caspase-like_dom_sf"/>
</dbReference>
<feature type="domain" description="Peptidase C14 caspase" evidence="2">
    <location>
        <begin position="195"/>
        <end position="354"/>
    </location>
</feature>
<reference evidence="4" key="3">
    <citation type="submission" date="2016-03" db="UniProtKB">
        <authorList>
            <consortium name="EnsemblProtists"/>
        </authorList>
    </citation>
    <scope>IDENTIFICATION</scope>
</reference>
<dbReference type="GO" id="GO:0005737">
    <property type="term" value="C:cytoplasm"/>
    <property type="evidence" value="ECO:0007669"/>
    <property type="project" value="TreeGrafter"/>
</dbReference>
<protein>
    <recommendedName>
        <fullName evidence="2">Peptidase C14 caspase domain-containing protein</fullName>
    </recommendedName>
</protein>
<dbReference type="HOGENOM" id="CLU_058143_0_0_1"/>
<dbReference type="RefSeq" id="XP_005818279.1">
    <property type="nucleotide sequence ID" value="XM_005818222.1"/>
</dbReference>
<dbReference type="SUPFAM" id="SSF52129">
    <property type="entry name" value="Caspase-like"/>
    <property type="match status" value="1"/>
</dbReference>
<reference evidence="3 5" key="1">
    <citation type="journal article" date="2012" name="Nature">
        <title>Algal genomes reveal evolutionary mosaicism and the fate of nucleomorphs.</title>
        <authorList>
            <consortium name="DOE Joint Genome Institute"/>
            <person name="Curtis B.A."/>
            <person name="Tanifuji G."/>
            <person name="Burki F."/>
            <person name="Gruber A."/>
            <person name="Irimia M."/>
            <person name="Maruyama S."/>
            <person name="Arias M.C."/>
            <person name="Ball S.G."/>
            <person name="Gile G.H."/>
            <person name="Hirakawa Y."/>
            <person name="Hopkins J.F."/>
            <person name="Kuo A."/>
            <person name="Rensing S.A."/>
            <person name="Schmutz J."/>
            <person name="Symeonidi A."/>
            <person name="Elias M."/>
            <person name="Eveleigh R.J."/>
            <person name="Herman E.K."/>
            <person name="Klute M.J."/>
            <person name="Nakayama T."/>
            <person name="Obornik M."/>
            <person name="Reyes-Prieto A."/>
            <person name="Armbrust E.V."/>
            <person name="Aves S.J."/>
            <person name="Beiko R.G."/>
            <person name="Coutinho P."/>
            <person name="Dacks J.B."/>
            <person name="Durnford D.G."/>
            <person name="Fast N.M."/>
            <person name="Green B.R."/>
            <person name="Grisdale C.J."/>
            <person name="Hempel F."/>
            <person name="Henrissat B."/>
            <person name="Hoppner M.P."/>
            <person name="Ishida K."/>
            <person name="Kim E."/>
            <person name="Koreny L."/>
            <person name="Kroth P.G."/>
            <person name="Liu Y."/>
            <person name="Malik S.B."/>
            <person name="Maier U.G."/>
            <person name="McRose D."/>
            <person name="Mock T."/>
            <person name="Neilson J.A."/>
            <person name="Onodera N.T."/>
            <person name="Poole A.M."/>
            <person name="Pritham E.J."/>
            <person name="Richards T.A."/>
            <person name="Rocap G."/>
            <person name="Roy S.W."/>
            <person name="Sarai C."/>
            <person name="Schaack S."/>
            <person name="Shirato S."/>
            <person name="Slamovits C.H."/>
            <person name="Spencer D.F."/>
            <person name="Suzuki S."/>
            <person name="Worden A.Z."/>
            <person name="Zauner S."/>
            <person name="Barry K."/>
            <person name="Bell C."/>
            <person name="Bharti A.K."/>
            <person name="Crow J.A."/>
            <person name="Grimwood J."/>
            <person name="Kramer R."/>
            <person name="Lindquist E."/>
            <person name="Lucas S."/>
            <person name="Salamov A."/>
            <person name="McFadden G.I."/>
            <person name="Lane C.E."/>
            <person name="Keeling P.J."/>
            <person name="Gray M.W."/>
            <person name="Grigoriev I.V."/>
            <person name="Archibald J.M."/>
        </authorList>
    </citation>
    <scope>NUCLEOTIDE SEQUENCE</scope>
    <source>
        <strain evidence="3 5">CCMP2712</strain>
    </source>
</reference>
<dbReference type="STRING" id="905079.L1I610"/>
<dbReference type="GeneID" id="17288021"/>